<feature type="non-terminal residue" evidence="1">
    <location>
        <position position="1"/>
    </location>
</feature>
<reference evidence="2" key="1">
    <citation type="submission" date="2017-09" db="EMBL/GenBank/DDBJ databases">
        <title>Depth-based differentiation of microbial function through sediment-hosted aquifers and enrichment of novel symbionts in the deep terrestrial subsurface.</title>
        <authorList>
            <person name="Probst A.J."/>
            <person name="Ladd B."/>
            <person name="Jarett J.K."/>
            <person name="Geller-Mcgrath D.E."/>
            <person name="Sieber C.M.K."/>
            <person name="Emerson J.B."/>
            <person name="Anantharaman K."/>
            <person name="Thomas B.C."/>
            <person name="Malmstrom R."/>
            <person name="Stieglmeier M."/>
            <person name="Klingl A."/>
            <person name="Woyke T."/>
            <person name="Ryan C.M."/>
            <person name="Banfield J.F."/>
        </authorList>
    </citation>
    <scope>NUCLEOTIDE SEQUENCE [LARGE SCALE GENOMIC DNA]</scope>
</reference>
<proteinExistence type="predicted"/>
<evidence type="ECO:0000313" key="2">
    <source>
        <dbReference type="Proteomes" id="UP000231407"/>
    </source>
</evidence>
<evidence type="ECO:0000313" key="1">
    <source>
        <dbReference type="EMBL" id="PIU73603.1"/>
    </source>
</evidence>
<accession>A0A2M7ASS2</accession>
<organism evidence="1 2">
    <name type="scientific">Candidatus Shapirobacteria bacterium CG06_land_8_20_14_3_00_40_12</name>
    <dbReference type="NCBI Taxonomy" id="1974881"/>
    <lineage>
        <taxon>Bacteria</taxon>
        <taxon>Candidatus Shapironibacteriota</taxon>
    </lineage>
</organism>
<comment type="caution">
    <text evidence="1">The sequence shown here is derived from an EMBL/GenBank/DDBJ whole genome shotgun (WGS) entry which is preliminary data.</text>
</comment>
<dbReference type="Proteomes" id="UP000231407">
    <property type="component" value="Unassembled WGS sequence"/>
</dbReference>
<dbReference type="AlphaFoldDB" id="A0A2M7ASS2"/>
<name>A0A2M7ASS2_9BACT</name>
<dbReference type="EMBL" id="PEWA01000017">
    <property type="protein sequence ID" value="PIU73603.1"/>
    <property type="molecule type" value="Genomic_DNA"/>
</dbReference>
<gene>
    <name evidence="1" type="ORF">COS78_01530</name>
</gene>
<protein>
    <submittedName>
        <fullName evidence="1">Uncharacterized protein</fullName>
    </submittedName>
</protein>
<sequence length="151" mass="15908">ANINVVKFSLTNLVPGDLGTGTWTIYNAGSINGYVDIHSIARTDNDNLCNEPEGLVDLNCGAGEGELSANMDINLFIDVNGDGVFDSGDTTIYTGHLSEIAANYDQNIALNALATKYISLNWGIPSGAGNDIQSDSVSVDMTFELGQTTAQ</sequence>